<dbReference type="EMBL" id="JAIGNO010000001">
    <property type="protein sequence ID" value="MBX7481172.1"/>
    <property type="molecule type" value="Genomic_DNA"/>
</dbReference>
<evidence type="ECO:0000313" key="3">
    <source>
        <dbReference type="Proteomes" id="UP000755104"/>
    </source>
</evidence>
<sequence>MVARLLIPLLILVGFTGAAKAQEREVPYWATIRASELNMRVGPSADYKIDWVYRRPGLPVKVVRMMQGWRLIEDPDGARGWVVARLLSPDRGAIVIGEGNTELRAGGAGNAPIKWRIAPGVVGVLGGCEAGWCELSVGNRSGWISESRLWGAGTP</sequence>
<evidence type="ECO:0008006" key="4">
    <source>
        <dbReference type="Google" id="ProtNLM"/>
    </source>
</evidence>
<feature type="signal peptide" evidence="1">
    <location>
        <begin position="1"/>
        <end position="21"/>
    </location>
</feature>
<organism evidence="2 3">
    <name type="scientific">Qipengyuania qiaonensis</name>
    <dbReference type="NCBI Taxonomy" id="2867240"/>
    <lineage>
        <taxon>Bacteria</taxon>
        <taxon>Pseudomonadati</taxon>
        <taxon>Pseudomonadota</taxon>
        <taxon>Alphaproteobacteria</taxon>
        <taxon>Sphingomonadales</taxon>
        <taxon>Erythrobacteraceae</taxon>
        <taxon>Qipengyuania</taxon>
    </lineage>
</organism>
<feature type="chain" id="PRO_5046189980" description="SH3b domain-containing protein" evidence="1">
    <location>
        <begin position="22"/>
        <end position="155"/>
    </location>
</feature>
<accession>A0ABS7J1M2</accession>
<dbReference type="Pfam" id="PF06347">
    <property type="entry name" value="SH3_4"/>
    <property type="match status" value="2"/>
</dbReference>
<gene>
    <name evidence="2" type="ORF">K3174_01405</name>
</gene>
<reference evidence="2 3" key="1">
    <citation type="submission" date="2021-08" db="EMBL/GenBank/DDBJ databases">
        <title>Comparative Genomics Analysis of the Genus Qipengyuania Reveals Extensive Genetic Diversity and Metabolic Versatility, Including the Description of Fifteen Novel Species.</title>
        <authorList>
            <person name="Liu Y."/>
        </authorList>
    </citation>
    <scope>NUCLEOTIDE SEQUENCE [LARGE SCALE GENOMIC DNA]</scope>
    <source>
        <strain evidence="2 3">6D47A</strain>
    </source>
</reference>
<dbReference type="RefSeq" id="WP_221555038.1">
    <property type="nucleotide sequence ID" value="NZ_JAIGNO010000001.1"/>
</dbReference>
<comment type="caution">
    <text evidence="2">The sequence shown here is derived from an EMBL/GenBank/DDBJ whole genome shotgun (WGS) entry which is preliminary data.</text>
</comment>
<keyword evidence="1" id="KW-0732">Signal</keyword>
<dbReference type="Gene3D" id="2.30.30.40">
    <property type="entry name" value="SH3 Domains"/>
    <property type="match status" value="1"/>
</dbReference>
<name>A0ABS7J1M2_9SPHN</name>
<protein>
    <recommendedName>
        <fullName evidence="4">SH3b domain-containing protein</fullName>
    </recommendedName>
</protein>
<dbReference type="InterPro" id="IPR010466">
    <property type="entry name" value="DUF1058"/>
</dbReference>
<proteinExistence type="predicted"/>
<keyword evidence="3" id="KW-1185">Reference proteome</keyword>
<dbReference type="Proteomes" id="UP000755104">
    <property type="component" value="Unassembled WGS sequence"/>
</dbReference>
<evidence type="ECO:0000313" key="2">
    <source>
        <dbReference type="EMBL" id="MBX7481172.1"/>
    </source>
</evidence>
<evidence type="ECO:0000256" key="1">
    <source>
        <dbReference type="SAM" id="SignalP"/>
    </source>
</evidence>